<accession>A0A4Q0VIA4</accession>
<comment type="caution">
    <text evidence="1">The sequence shown here is derived from an EMBL/GenBank/DDBJ whole genome shotgun (WGS) entry which is preliminary data.</text>
</comment>
<dbReference type="Proteomes" id="UP000290602">
    <property type="component" value="Unassembled WGS sequence"/>
</dbReference>
<dbReference type="OrthoDB" id="1956004at2"/>
<dbReference type="AlphaFoldDB" id="A0A4Q0VIA4"/>
<dbReference type="EMBL" id="QXIL01000035">
    <property type="protein sequence ID" value="RXI76110.1"/>
    <property type="molecule type" value="Genomic_DNA"/>
</dbReference>
<sequence>MTKTEPMTSTVLSSSSEDWPKLTGSKVLPGVLAAALNPTGPLATKHLPKTWQLKRHFAADRATFRRFRVTGLHKLGLYRTPNFSRKTRIVWYTRRPRGYRPEFVVIGQRFSKHGTLRYQLANKTFITANRQWVALAPQAKSHTALKPTDHYRNVKATMTGWHYHLTTLRSLNRHRVVHRPAIHWSHRHLRYRLPAPQWVVFHRQAQ</sequence>
<dbReference type="RefSeq" id="WP_129033335.1">
    <property type="nucleotide sequence ID" value="NZ_QXIL01000035.1"/>
</dbReference>
<proteinExistence type="predicted"/>
<gene>
    <name evidence="1" type="ORF">DXH47_10945</name>
</gene>
<protein>
    <submittedName>
        <fullName evidence="1">Uncharacterized protein</fullName>
    </submittedName>
</protein>
<evidence type="ECO:0000313" key="1">
    <source>
        <dbReference type="EMBL" id="RXI76110.1"/>
    </source>
</evidence>
<organism evidence="1 2">
    <name type="scientific">Levilactobacillus suantsaii</name>
    <dbReference type="NCBI Taxonomy" id="2292255"/>
    <lineage>
        <taxon>Bacteria</taxon>
        <taxon>Bacillati</taxon>
        <taxon>Bacillota</taxon>
        <taxon>Bacilli</taxon>
        <taxon>Lactobacillales</taxon>
        <taxon>Lactobacillaceae</taxon>
        <taxon>Levilactobacillus</taxon>
    </lineage>
</organism>
<keyword evidence="2" id="KW-1185">Reference proteome</keyword>
<reference evidence="1 2" key="1">
    <citation type="submission" date="2018-08" db="EMBL/GenBank/DDBJ databases">
        <title>Lactobacillus suantsai sp. nov., isolated from traditional fermented suan-tsai in Taiwan.</title>
        <authorList>
            <person name="Huang C.-H."/>
        </authorList>
    </citation>
    <scope>NUCLEOTIDE SEQUENCE [LARGE SCALE GENOMIC DNA]</scope>
    <source>
        <strain evidence="1 2">BCRC 12945</strain>
    </source>
</reference>
<evidence type="ECO:0000313" key="2">
    <source>
        <dbReference type="Proteomes" id="UP000290602"/>
    </source>
</evidence>
<name>A0A4Q0VIA4_9LACO</name>